<gene>
    <name evidence="6" type="primary">glnH_6</name>
    <name evidence="6" type="ORF">NCTC13093_02442</name>
</gene>
<sequence>MKFVKNLMLCAALAVGLVSAAQAEEKAYKIAIDASYPPFSYKNPQGKFVGIEIDLLDEIAKRQNFKYELVVMNFDGVIPGIVSGQIDGAIDGINMSDERKKIVDFSDPYFKSGLCIVTRKDDLRINKIEDIKDTKPGIKKGTYGMEFAEKNKDKYNLKLQYFTMTSDVVQAVKSKAVDFYMEDFPVISYAIKAGLENDLRIAVEDMYGSPTYGFAVKKGKNQELLKKFNEGLKEVKADGTYEKILNKYI</sequence>
<dbReference type="PANTHER" id="PTHR35936">
    <property type="entry name" value="MEMBRANE-BOUND LYTIC MUREIN TRANSGLYCOSYLASE F"/>
    <property type="match status" value="1"/>
</dbReference>
<keyword evidence="7" id="KW-1185">Reference proteome</keyword>
<dbReference type="Proteomes" id="UP000250086">
    <property type="component" value="Unassembled WGS sequence"/>
</dbReference>
<proteinExistence type="inferred from homology"/>
<dbReference type="SUPFAM" id="SSF53850">
    <property type="entry name" value="Periplasmic binding protein-like II"/>
    <property type="match status" value="1"/>
</dbReference>
<comment type="similarity">
    <text evidence="1">Belongs to the bacterial solute-binding protein 3 family.</text>
</comment>
<feature type="domain" description="Solute-binding protein family 3/N-terminal" evidence="4">
    <location>
        <begin position="27"/>
        <end position="249"/>
    </location>
</feature>
<evidence type="ECO:0000313" key="6">
    <source>
        <dbReference type="EMBL" id="SPT71012.1"/>
    </source>
</evidence>
<evidence type="ECO:0000259" key="5">
    <source>
        <dbReference type="SMART" id="SM00079"/>
    </source>
</evidence>
<dbReference type="SMART" id="SM00079">
    <property type="entry name" value="PBPe"/>
    <property type="match status" value="1"/>
</dbReference>
<dbReference type="RefSeq" id="WP_245933771.1">
    <property type="nucleotide sequence ID" value="NZ_UAPU01000005.1"/>
</dbReference>
<dbReference type="Gene3D" id="3.40.190.10">
    <property type="entry name" value="Periplasmic binding protein-like II"/>
    <property type="match status" value="2"/>
</dbReference>
<dbReference type="InterPro" id="IPR001320">
    <property type="entry name" value="Iontro_rcpt_C"/>
</dbReference>
<feature type="signal peptide" evidence="3">
    <location>
        <begin position="1"/>
        <end position="23"/>
    </location>
</feature>
<keyword evidence="2 3" id="KW-0732">Signal</keyword>
<protein>
    <submittedName>
        <fullName evidence="6">Glutamine-binding periplasmic protein</fullName>
    </submittedName>
</protein>
<dbReference type="GO" id="GO:0016020">
    <property type="term" value="C:membrane"/>
    <property type="evidence" value="ECO:0007669"/>
    <property type="project" value="InterPro"/>
</dbReference>
<name>A0A2X0WX08_9GAMM</name>
<feature type="chain" id="PRO_5015919425" evidence="3">
    <location>
        <begin position="24"/>
        <end position="249"/>
    </location>
</feature>
<dbReference type="InterPro" id="IPR001638">
    <property type="entry name" value="Solute-binding_3/MltF_N"/>
</dbReference>
<dbReference type="EMBL" id="UAPV01000001">
    <property type="protein sequence ID" value="SPT71012.1"/>
    <property type="molecule type" value="Genomic_DNA"/>
</dbReference>
<evidence type="ECO:0000313" key="7">
    <source>
        <dbReference type="Proteomes" id="UP000250086"/>
    </source>
</evidence>
<organism evidence="6 7">
    <name type="scientific">Anaerobiospirillum thomasii</name>
    <dbReference type="NCBI Taxonomy" id="179995"/>
    <lineage>
        <taxon>Bacteria</taxon>
        <taxon>Pseudomonadati</taxon>
        <taxon>Pseudomonadota</taxon>
        <taxon>Gammaproteobacteria</taxon>
        <taxon>Aeromonadales</taxon>
        <taxon>Succinivibrionaceae</taxon>
        <taxon>Anaerobiospirillum</taxon>
    </lineage>
</organism>
<evidence type="ECO:0000256" key="3">
    <source>
        <dbReference type="SAM" id="SignalP"/>
    </source>
</evidence>
<dbReference type="GO" id="GO:0015276">
    <property type="term" value="F:ligand-gated monoatomic ion channel activity"/>
    <property type="evidence" value="ECO:0007669"/>
    <property type="project" value="InterPro"/>
</dbReference>
<reference evidence="6 7" key="1">
    <citation type="submission" date="2018-06" db="EMBL/GenBank/DDBJ databases">
        <authorList>
            <consortium name="Pathogen Informatics"/>
            <person name="Doyle S."/>
        </authorList>
    </citation>
    <scope>NUCLEOTIDE SEQUENCE [LARGE SCALE GENOMIC DNA]</scope>
    <source>
        <strain evidence="6 7">NCTC13093</strain>
    </source>
</reference>
<evidence type="ECO:0000256" key="2">
    <source>
        <dbReference type="ARBA" id="ARBA00022729"/>
    </source>
</evidence>
<dbReference type="Pfam" id="PF00497">
    <property type="entry name" value="SBP_bac_3"/>
    <property type="match status" value="1"/>
</dbReference>
<dbReference type="AlphaFoldDB" id="A0A2X0WX08"/>
<evidence type="ECO:0000259" key="4">
    <source>
        <dbReference type="SMART" id="SM00062"/>
    </source>
</evidence>
<dbReference type="PANTHER" id="PTHR35936:SF38">
    <property type="entry name" value="GLUTAMINE-BINDING PERIPLASMIC PROTEIN"/>
    <property type="match status" value="1"/>
</dbReference>
<dbReference type="SMART" id="SM00062">
    <property type="entry name" value="PBPb"/>
    <property type="match status" value="1"/>
</dbReference>
<accession>A0A2X0WX08</accession>
<feature type="domain" description="Ionotropic glutamate receptor C-terminal" evidence="5">
    <location>
        <begin position="27"/>
        <end position="248"/>
    </location>
</feature>
<evidence type="ECO:0000256" key="1">
    <source>
        <dbReference type="ARBA" id="ARBA00010333"/>
    </source>
</evidence>